<protein>
    <submittedName>
        <fullName evidence="2">Uncharacterized protein</fullName>
    </submittedName>
</protein>
<dbReference type="OrthoDB" id="3349852at2759"/>
<feature type="transmembrane region" description="Helical" evidence="1">
    <location>
        <begin position="194"/>
        <end position="218"/>
    </location>
</feature>
<dbReference type="GO" id="GO:0031505">
    <property type="term" value="P:fungal-type cell wall organization"/>
    <property type="evidence" value="ECO:0007669"/>
    <property type="project" value="TreeGrafter"/>
</dbReference>
<dbReference type="InterPro" id="IPR009571">
    <property type="entry name" value="SUR7/Rim9-like_fungi"/>
</dbReference>
<accession>A0A9W8MVI6</accession>
<evidence type="ECO:0000256" key="1">
    <source>
        <dbReference type="SAM" id="Phobius"/>
    </source>
</evidence>
<dbReference type="Pfam" id="PF06687">
    <property type="entry name" value="SUR7"/>
    <property type="match status" value="1"/>
</dbReference>
<dbReference type="Proteomes" id="UP001148786">
    <property type="component" value="Unassembled WGS sequence"/>
</dbReference>
<dbReference type="PANTHER" id="PTHR28019">
    <property type="entry name" value="CELL MEMBRANE PROTEIN YLR413W-RELATED"/>
    <property type="match status" value="1"/>
</dbReference>
<keyword evidence="1" id="KW-1133">Transmembrane helix</keyword>
<feature type="transmembrane region" description="Helical" evidence="1">
    <location>
        <begin position="250"/>
        <end position="270"/>
    </location>
</feature>
<feature type="transmembrane region" description="Helical" evidence="1">
    <location>
        <begin position="7"/>
        <end position="26"/>
    </location>
</feature>
<comment type="caution">
    <text evidence="2">The sequence shown here is derived from an EMBL/GenBank/DDBJ whole genome shotgun (WGS) entry which is preliminary data.</text>
</comment>
<gene>
    <name evidence="2" type="ORF">NLJ89_g3415</name>
</gene>
<proteinExistence type="predicted"/>
<dbReference type="PANTHER" id="PTHR28019:SF2">
    <property type="entry name" value="CELL MEMBRANE PROTEIN YLR413W-RELATED"/>
    <property type="match status" value="1"/>
</dbReference>
<keyword evidence="1" id="KW-0472">Membrane</keyword>
<reference evidence="2" key="1">
    <citation type="submission" date="2022-07" db="EMBL/GenBank/DDBJ databases">
        <title>Genome Sequence of Agrocybe chaxingu.</title>
        <authorList>
            <person name="Buettner E."/>
        </authorList>
    </citation>
    <scope>NUCLEOTIDE SEQUENCE</scope>
    <source>
        <strain evidence="2">MP-N11</strain>
    </source>
</reference>
<organism evidence="2 3">
    <name type="scientific">Agrocybe chaxingu</name>
    <dbReference type="NCBI Taxonomy" id="84603"/>
    <lineage>
        <taxon>Eukaryota</taxon>
        <taxon>Fungi</taxon>
        <taxon>Dikarya</taxon>
        <taxon>Basidiomycota</taxon>
        <taxon>Agaricomycotina</taxon>
        <taxon>Agaricomycetes</taxon>
        <taxon>Agaricomycetidae</taxon>
        <taxon>Agaricales</taxon>
        <taxon>Agaricineae</taxon>
        <taxon>Strophariaceae</taxon>
        <taxon>Agrocybe</taxon>
    </lineage>
</organism>
<evidence type="ECO:0000313" key="2">
    <source>
        <dbReference type="EMBL" id="KAJ3512629.1"/>
    </source>
</evidence>
<name>A0A9W8MVI6_9AGAR</name>
<dbReference type="EMBL" id="JANKHO010000245">
    <property type="protein sequence ID" value="KAJ3512629.1"/>
    <property type="molecule type" value="Genomic_DNA"/>
</dbReference>
<dbReference type="Gene3D" id="1.20.140.150">
    <property type="match status" value="1"/>
</dbReference>
<dbReference type="AlphaFoldDB" id="A0A9W8MVI6"/>
<sequence>MRGEVCVGFASVLSFASMVMLIFVHVRGFSKSAERVLRDSLEADRTDKHVYGPAKALYVNASGYGDSLAVFIRPDNVTGLYTLNASAPLQERAGLRQHYEFGLYSYCAFVDVGERAGICSNKTIGTQFRPYDALTGDMALNYSILTNNFLPALTFSDGKYTGSLTKAAYWMLLLGTVCAALALLTGIAKNNLTFFVSAIFSIVGSILLLIGASIWTIVINKSASINDLLIFIRQTGTQSPVGISVSMGTAMYLTWAAFACLFASVFPYLIRVVKTQKLPSQEQDHNQRKRDGPILPTQSLLLRSI</sequence>
<feature type="transmembrane region" description="Helical" evidence="1">
    <location>
        <begin position="167"/>
        <end position="187"/>
    </location>
</feature>
<dbReference type="GO" id="GO:0005886">
    <property type="term" value="C:plasma membrane"/>
    <property type="evidence" value="ECO:0007669"/>
    <property type="project" value="InterPro"/>
</dbReference>
<dbReference type="InterPro" id="IPR052413">
    <property type="entry name" value="SUR7_domain"/>
</dbReference>
<evidence type="ECO:0000313" key="3">
    <source>
        <dbReference type="Proteomes" id="UP001148786"/>
    </source>
</evidence>
<keyword evidence="1" id="KW-0812">Transmembrane</keyword>
<dbReference type="GO" id="GO:0051285">
    <property type="term" value="C:cell cortex of cell tip"/>
    <property type="evidence" value="ECO:0007669"/>
    <property type="project" value="TreeGrafter"/>
</dbReference>
<keyword evidence="3" id="KW-1185">Reference proteome</keyword>